<dbReference type="VEuPathDB" id="FungiDB:YALI0_A12441g"/>
<organism evidence="1 2">
    <name type="scientific">Yarrowia lipolytica</name>
    <name type="common">Candida lipolytica</name>
    <dbReference type="NCBI Taxonomy" id="4952"/>
    <lineage>
        <taxon>Eukaryota</taxon>
        <taxon>Fungi</taxon>
        <taxon>Dikarya</taxon>
        <taxon>Ascomycota</taxon>
        <taxon>Saccharomycotina</taxon>
        <taxon>Dipodascomycetes</taxon>
        <taxon>Dipodascales</taxon>
        <taxon>Dipodascales incertae sedis</taxon>
        <taxon>Yarrowia</taxon>
    </lineage>
</organism>
<protein>
    <recommendedName>
        <fullName evidence="3">F-box domain-containing protein</fullName>
    </recommendedName>
</protein>
<sequence>MTILHALQQLPAEMAAETLAHVDLWTLQQLAKSCTTWRSFLLTLPTPWWTQKLNQTTVGSVSHVTAEQAVVFGSSDGTPGLLPLLSDIRDVQKRDFALDTLQKQSDSSRDLLDTFTPIVSRGWTDYELSEDDELVPVDMVRVWEAGSVYDEMAETWAEKTIARLESRDGTVTVSRNGVSITVESSPLILLQRNKKQTFLHDSDSLYWVDWHRERILRLVKTSNMSDLGHVCVISGHIICSYSDSLVVIESQYPEGGSGSKVGQIIDPISSACYRVPLPANLIDKQTQGHVTVSGQHALFLFSTPHVRGFVVDLNKKTVYKADIGDLGCQSPIYGLTEGLGLSVDVVGLSE</sequence>
<evidence type="ECO:0000313" key="1">
    <source>
        <dbReference type="EMBL" id="AOW00569.1"/>
    </source>
</evidence>
<proteinExistence type="predicted"/>
<dbReference type="EMBL" id="CP017553">
    <property type="protein sequence ID" value="AOW00569.1"/>
    <property type="molecule type" value="Genomic_DNA"/>
</dbReference>
<name>A0A1D8N4K1_YARLL</name>
<accession>A0A1D8N4K1</accession>
<gene>
    <name evidence="1" type="ORF">YALI1_A12617g</name>
</gene>
<dbReference type="Proteomes" id="UP000182444">
    <property type="component" value="Chromosome 1A"/>
</dbReference>
<evidence type="ECO:0000313" key="2">
    <source>
        <dbReference type="Proteomes" id="UP000182444"/>
    </source>
</evidence>
<dbReference type="KEGG" id="yli:2906031"/>
<dbReference type="GeneID" id="2906031"/>
<reference evidence="1 2" key="1">
    <citation type="journal article" date="2016" name="PLoS ONE">
        <title>Sequence Assembly of Yarrowia lipolytica Strain W29/CLIB89 Shows Transposable Element Diversity.</title>
        <authorList>
            <person name="Magnan C."/>
            <person name="Yu J."/>
            <person name="Chang I."/>
            <person name="Jahn E."/>
            <person name="Kanomata Y."/>
            <person name="Wu J."/>
            <person name="Zeller M."/>
            <person name="Oakes M."/>
            <person name="Baldi P."/>
            <person name="Sandmeyer S."/>
        </authorList>
    </citation>
    <scope>NUCLEOTIDE SEQUENCE [LARGE SCALE GENOMIC DNA]</scope>
    <source>
        <strain evidence="2">CLIB89(W29)</strain>
    </source>
</reference>
<dbReference type="VEuPathDB" id="FungiDB:YALI1_A12617g"/>
<evidence type="ECO:0008006" key="3">
    <source>
        <dbReference type="Google" id="ProtNLM"/>
    </source>
</evidence>
<dbReference type="AlphaFoldDB" id="A0A1D8N4K1"/>
<dbReference type="RefSeq" id="XP_500014.3">
    <property type="nucleotide sequence ID" value="XM_500014.3"/>
</dbReference>